<dbReference type="AlphaFoldDB" id="A0AAV5J4F3"/>
<comment type="caution">
    <text evidence="1">The sequence shown here is derived from an EMBL/GenBank/DDBJ whole genome shotgun (WGS) entry which is preliminary data.</text>
</comment>
<organism evidence="1 2">
    <name type="scientific">Rubroshorea leprosula</name>
    <dbReference type="NCBI Taxonomy" id="152421"/>
    <lineage>
        <taxon>Eukaryota</taxon>
        <taxon>Viridiplantae</taxon>
        <taxon>Streptophyta</taxon>
        <taxon>Embryophyta</taxon>
        <taxon>Tracheophyta</taxon>
        <taxon>Spermatophyta</taxon>
        <taxon>Magnoliopsida</taxon>
        <taxon>eudicotyledons</taxon>
        <taxon>Gunneridae</taxon>
        <taxon>Pentapetalae</taxon>
        <taxon>rosids</taxon>
        <taxon>malvids</taxon>
        <taxon>Malvales</taxon>
        <taxon>Dipterocarpaceae</taxon>
        <taxon>Rubroshorea</taxon>
    </lineage>
</organism>
<accession>A0AAV5J4F3</accession>
<dbReference type="CDD" id="cd00303">
    <property type="entry name" value="retropepsin_like"/>
    <property type="match status" value="1"/>
</dbReference>
<gene>
    <name evidence="1" type="ORF">SLEP1_g18850</name>
</gene>
<dbReference type="Gene3D" id="2.40.70.10">
    <property type="entry name" value="Acid Proteases"/>
    <property type="match status" value="1"/>
</dbReference>
<proteinExistence type="predicted"/>
<dbReference type="PANTHER" id="PTHR32108">
    <property type="entry name" value="DNA-DIRECTED RNA POLYMERASE SUBUNIT ALPHA"/>
    <property type="match status" value="1"/>
</dbReference>
<evidence type="ECO:0000313" key="2">
    <source>
        <dbReference type="Proteomes" id="UP001054252"/>
    </source>
</evidence>
<sequence length="385" mass="43251">MTSTKLLLNLNDVYHALIIIQASIFLLWRSEAAKVIPLLTDSEICSLFIKLTTETFRAWLAPCVGYTFAQLVTVGEYIDDGLKTVQANLMQPPYPHGYDPQAKYEYHNVTGHGTEYCTTLTHKIQDLIDEEKLQLDETKSAPNITQNPLSPHGAPTMNMIALDEVDRLVSENAGFWSLDGLFAILIEYDLIQPIASMSSNVLPVMIDDALVHLDVLLKVLKEAHVPKNIDTQKFGTVIGVILAPNYIHFTDDEIFDKGYGHTKALFQSNLKVDESHVNQCNTVVHAFDGTKRNVVGKIELPVEIDPVTFDVDFFVMDNSPAFNMLLGRPWIHVARVAPFTLHQKVKYIVNGVLVTVNGEEEHVIRKATTIPWELILELMNPFITQ</sequence>
<name>A0AAV5J4F3_9ROSI</name>
<evidence type="ECO:0000313" key="1">
    <source>
        <dbReference type="EMBL" id="GKV07039.1"/>
    </source>
</evidence>
<dbReference type="PANTHER" id="PTHR32108:SF9">
    <property type="entry name" value="REVERSE TRANSCRIPTASE RNASE H-LIKE DOMAIN-CONTAINING PROTEIN"/>
    <property type="match status" value="1"/>
</dbReference>
<dbReference type="Proteomes" id="UP001054252">
    <property type="component" value="Unassembled WGS sequence"/>
</dbReference>
<dbReference type="EMBL" id="BPVZ01000026">
    <property type="protein sequence ID" value="GKV07039.1"/>
    <property type="molecule type" value="Genomic_DNA"/>
</dbReference>
<protein>
    <submittedName>
        <fullName evidence="1">Uncharacterized protein</fullName>
    </submittedName>
</protein>
<keyword evidence="2" id="KW-1185">Reference proteome</keyword>
<reference evidence="1 2" key="1">
    <citation type="journal article" date="2021" name="Commun. Biol.">
        <title>The genome of Shorea leprosula (Dipterocarpaceae) highlights the ecological relevance of drought in aseasonal tropical rainforests.</title>
        <authorList>
            <person name="Ng K.K.S."/>
            <person name="Kobayashi M.J."/>
            <person name="Fawcett J.A."/>
            <person name="Hatakeyama M."/>
            <person name="Paape T."/>
            <person name="Ng C.H."/>
            <person name="Ang C.C."/>
            <person name="Tnah L.H."/>
            <person name="Lee C.T."/>
            <person name="Nishiyama T."/>
            <person name="Sese J."/>
            <person name="O'Brien M.J."/>
            <person name="Copetti D."/>
            <person name="Mohd Noor M.I."/>
            <person name="Ong R.C."/>
            <person name="Putra M."/>
            <person name="Sireger I.Z."/>
            <person name="Indrioko S."/>
            <person name="Kosugi Y."/>
            <person name="Izuno A."/>
            <person name="Isagi Y."/>
            <person name="Lee S.L."/>
            <person name="Shimizu K.K."/>
        </authorList>
    </citation>
    <scope>NUCLEOTIDE SEQUENCE [LARGE SCALE GENOMIC DNA]</scope>
    <source>
        <strain evidence="1">214</strain>
    </source>
</reference>
<dbReference type="InterPro" id="IPR021109">
    <property type="entry name" value="Peptidase_aspartic_dom_sf"/>
</dbReference>